<dbReference type="InterPro" id="IPR001315">
    <property type="entry name" value="CARD"/>
</dbReference>
<feature type="compositionally biased region" description="Low complexity" evidence="1">
    <location>
        <begin position="75"/>
        <end position="84"/>
    </location>
</feature>
<feature type="compositionally biased region" description="Basic and acidic residues" evidence="1">
    <location>
        <begin position="58"/>
        <end position="74"/>
    </location>
</feature>
<dbReference type="Proteomes" id="UP000677054">
    <property type="component" value="Unassembled WGS sequence"/>
</dbReference>
<dbReference type="AlphaFoldDB" id="A0A7R8XJQ6"/>
<dbReference type="Pfam" id="PF00619">
    <property type="entry name" value="CARD"/>
    <property type="match status" value="1"/>
</dbReference>
<gene>
    <name evidence="3" type="ORF">DSTB1V02_LOCUS8178</name>
</gene>
<dbReference type="SUPFAM" id="SSF47986">
    <property type="entry name" value="DEATH domain"/>
    <property type="match status" value="1"/>
</dbReference>
<name>A0A7R8XJQ6_9CRUS</name>
<feature type="domain" description="CARD" evidence="2">
    <location>
        <begin position="106"/>
        <end position="195"/>
    </location>
</feature>
<keyword evidence="4" id="KW-1185">Reference proteome</keyword>
<protein>
    <recommendedName>
        <fullName evidence="2">CARD domain-containing protein</fullName>
    </recommendedName>
</protein>
<evidence type="ECO:0000313" key="4">
    <source>
        <dbReference type="Proteomes" id="UP000677054"/>
    </source>
</evidence>
<feature type="region of interest" description="Disordered" evidence="1">
    <location>
        <begin position="36"/>
        <end position="91"/>
    </location>
</feature>
<proteinExistence type="predicted"/>
<dbReference type="GO" id="GO:0042981">
    <property type="term" value="P:regulation of apoptotic process"/>
    <property type="evidence" value="ECO:0007669"/>
    <property type="project" value="InterPro"/>
</dbReference>
<dbReference type="EMBL" id="CAJPEV010001814">
    <property type="protein sequence ID" value="CAG0894436.1"/>
    <property type="molecule type" value="Genomic_DNA"/>
</dbReference>
<evidence type="ECO:0000256" key="1">
    <source>
        <dbReference type="SAM" id="MobiDB-lite"/>
    </source>
</evidence>
<organism evidence="3">
    <name type="scientific">Darwinula stevensoni</name>
    <dbReference type="NCBI Taxonomy" id="69355"/>
    <lineage>
        <taxon>Eukaryota</taxon>
        <taxon>Metazoa</taxon>
        <taxon>Ecdysozoa</taxon>
        <taxon>Arthropoda</taxon>
        <taxon>Crustacea</taxon>
        <taxon>Oligostraca</taxon>
        <taxon>Ostracoda</taxon>
        <taxon>Podocopa</taxon>
        <taxon>Podocopida</taxon>
        <taxon>Darwinulocopina</taxon>
        <taxon>Darwinuloidea</taxon>
        <taxon>Darwinulidae</taxon>
        <taxon>Darwinula</taxon>
    </lineage>
</organism>
<dbReference type="Gene3D" id="1.10.533.10">
    <property type="entry name" value="Death Domain, Fas"/>
    <property type="match status" value="1"/>
</dbReference>
<reference evidence="3" key="1">
    <citation type="submission" date="2020-11" db="EMBL/GenBank/DDBJ databases">
        <authorList>
            <person name="Tran Van P."/>
        </authorList>
    </citation>
    <scope>NUCLEOTIDE SEQUENCE</scope>
</reference>
<accession>A0A7R8XJQ6</accession>
<feature type="compositionally biased region" description="Basic and acidic residues" evidence="1">
    <location>
        <begin position="39"/>
        <end position="49"/>
    </location>
</feature>
<evidence type="ECO:0000313" key="3">
    <source>
        <dbReference type="EMBL" id="CAD7248362.1"/>
    </source>
</evidence>
<evidence type="ECO:0000259" key="2">
    <source>
        <dbReference type="PROSITE" id="PS50209"/>
    </source>
</evidence>
<dbReference type="CDD" id="cd01671">
    <property type="entry name" value="CARD"/>
    <property type="match status" value="1"/>
</dbReference>
<sequence>MEGECSDFQIEVKGGKFHYSERMECGMMEVHKLTVQTRYSEEKLDDSNERKRRRKKREERGVERKRQDTERALLDSESPDSSPSQTRKERDGFTYTSTLEQRMKFPSQPHVTAIEKAWSKLLEFMDVVNVENRLIEKGVLTLPERERLSAERDLQKRRSRLLHIIEKRDSGDFQHFLTALGEAKQPHLENNLKENYNPDLVHYGNSLESHVRTDLRAAQVQATTHWNPFALRERLKKAMESHVPTFTPDWSSVEFPHTLGNGSDFSYGKRYRPSLCP</sequence>
<dbReference type="InterPro" id="IPR011029">
    <property type="entry name" value="DEATH-like_dom_sf"/>
</dbReference>
<feature type="non-terminal residue" evidence="3">
    <location>
        <position position="1"/>
    </location>
</feature>
<dbReference type="EMBL" id="LR901331">
    <property type="protein sequence ID" value="CAD7248362.1"/>
    <property type="molecule type" value="Genomic_DNA"/>
</dbReference>
<dbReference type="PROSITE" id="PS50209">
    <property type="entry name" value="CARD"/>
    <property type="match status" value="1"/>
</dbReference>